<dbReference type="EMBL" id="VSWD01000003">
    <property type="protein sequence ID" value="KAK3105802.1"/>
    <property type="molecule type" value="Genomic_DNA"/>
</dbReference>
<protein>
    <submittedName>
        <fullName evidence="2">Uncharacterized protein</fullName>
    </submittedName>
</protein>
<keyword evidence="1" id="KW-1133">Transmembrane helix</keyword>
<name>A0AA89C4N1_PINIB</name>
<evidence type="ECO:0000313" key="3">
    <source>
        <dbReference type="Proteomes" id="UP001186944"/>
    </source>
</evidence>
<feature type="transmembrane region" description="Helical" evidence="1">
    <location>
        <begin position="258"/>
        <end position="279"/>
    </location>
</feature>
<organism evidence="2 3">
    <name type="scientific">Pinctada imbricata</name>
    <name type="common">Atlantic pearl-oyster</name>
    <name type="synonym">Pinctada martensii</name>
    <dbReference type="NCBI Taxonomy" id="66713"/>
    <lineage>
        <taxon>Eukaryota</taxon>
        <taxon>Metazoa</taxon>
        <taxon>Spiralia</taxon>
        <taxon>Lophotrochozoa</taxon>
        <taxon>Mollusca</taxon>
        <taxon>Bivalvia</taxon>
        <taxon>Autobranchia</taxon>
        <taxon>Pteriomorphia</taxon>
        <taxon>Pterioida</taxon>
        <taxon>Pterioidea</taxon>
        <taxon>Pteriidae</taxon>
        <taxon>Pinctada</taxon>
    </lineage>
</organism>
<dbReference type="AlphaFoldDB" id="A0AA89C4N1"/>
<proteinExistence type="predicted"/>
<dbReference type="SUPFAM" id="SSF49723">
    <property type="entry name" value="Lipase/lipooxygenase domain (PLAT/LH2 domain)"/>
    <property type="match status" value="1"/>
</dbReference>
<sequence>MTPLVPLWNGKEINNQFVYYVTGGLGLIYLVALFFAFVSTRTKSSIVVLPPVEKFEDERVLHKYVLVIDTSCNLGIGSSLCKRASICIQLMGTKHHSKLYKLHAMQGGQLLLQRGNKNIFIFKTKDYLGDILKVKLVISGDYTNKWIPVRTRVIRLATGARWDVPIEVIHLGTDTTEPVTYQYSTALNCCGTTVHHFLSYHTWFSPLVSDTRFGAYTNTINSIVLFFGISVLFMGSMLVYIFVPQDLSDVFYLEQEQLIYSLYVALALGSAVGLFKLTIYQCKSGSKKKVMTYQELCQKHEMVTETVSKPKISVRDLTSKSGEYIKKSVTGASARRGSKQSYAQVKQPSMISEKTERRSLRWDDSQSIIKDKQSEVILQNLELGQNLSLVADKSGNAGGNKKDARNLNQEITMCSGDAEFSESDTVSYSTNYYNQEERLPCKKYSTKGSKQRGVGVEMEKNKKRTFTRESENLPKFCREILFAISELLQEVRVDIMEGRFYKCVRRTEDQVNGICRRLEEGVKAQAEYKRKMSSSSLEGSQIPHQPEELLVIEDSPLLFWCGSIKILNQLLDSVPQSYRWKFRERDKCTSYLVNKAKDLVMNFDESQFQTESLHNTSEYNREEVIIDDHVSIIIEETEDFTEIRKTMALVLQISINHAFMQMFGEEMVVPLSSVQDSISTDDTEDLLQSLFDGRTAMIRTVANLCRSVIEQATAELIEDFQDPVYVYIQFLVRQAMLSVLSHIKHMTVPEGKYGTVLDELINDLNKKWQKEGFSQSQHIDKNLAQLLLSTHLQKLMEQEVELNNELYEFLQNMTALKRLEIDICKELNRLAYQCIGVPVRKGGKLGNLSLADIVPADRGDIDAVEFINTKTDIGIISIQTPLSHLACSIINEEAILLGAQNLCNDAVNSALLELQVDLQTLQYERSGGPVRLQETEVDILKQDIKNMHAYLHLMKAVEQMQRVHSIKTAFIEKNKKKHKEFATVNLQNVLDSYNTVDADSFDKSLNNKMLFELEWDLTNENQKPLPHFLKGILGFLMVCGTVVCLWYTGQTGGQLSITEVQEWAACYLISLLCYGLFVDSIFAVIIGLSQLKYK</sequence>
<keyword evidence="1" id="KW-0812">Transmembrane</keyword>
<dbReference type="InterPro" id="IPR036392">
    <property type="entry name" value="PLAT/LH2_dom_sf"/>
</dbReference>
<dbReference type="Proteomes" id="UP001186944">
    <property type="component" value="Unassembled WGS sequence"/>
</dbReference>
<feature type="transmembrane region" description="Helical" evidence="1">
    <location>
        <begin position="1028"/>
        <end position="1048"/>
    </location>
</feature>
<keyword evidence="3" id="KW-1185">Reference proteome</keyword>
<reference evidence="2" key="1">
    <citation type="submission" date="2019-08" db="EMBL/GenBank/DDBJ databases">
        <title>The improved chromosome-level genome for the pearl oyster Pinctada fucata martensii using PacBio sequencing and Hi-C.</title>
        <authorList>
            <person name="Zheng Z."/>
        </authorList>
    </citation>
    <scope>NUCLEOTIDE SEQUENCE</scope>
    <source>
        <strain evidence="2">ZZ-2019</strain>
        <tissue evidence="2">Adductor muscle</tissue>
    </source>
</reference>
<feature type="transmembrane region" description="Helical" evidence="1">
    <location>
        <begin position="1068"/>
        <end position="1088"/>
    </location>
</feature>
<feature type="transmembrane region" description="Helical" evidence="1">
    <location>
        <begin position="17"/>
        <end position="38"/>
    </location>
</feature>
<comment type="caution">
    <text evidence="2">The sequence shown here is derived from an EMBL/GenBank/DDBJ whole genome shotgun (WGS) entry which is preliminary data.</text>
</comment>
<feature type="transmembrane region" description="Helical" evidence="1">
    <location>
        <begin position="222"/>
        <end position="243"/>
    </location>
</feature>
<keyword evidence="1" id="KW-0472">Membrane</keyword>
<evidence type="ECO:0000256" key="1">
    <source>
        <dbReference type="SAM" id="Phobius"/>
    </source>
</evidence>
<gene>
    <name evidence="2" type="ORF">FSP39_006034</name>
</gene>
<accession>A0AA89C4N1</accession>
<evidence type="ECO:0000313" key="2">
    <source>
        <dbReference type="EMBL" id="KAK3105802.1"/>
    </source>
</evidence>